<sequence length="199" mass="23104">MKKVYYLLLFLLPFLTSAQDAWKLAKKDKNIQIWTRNFENSKYKEFKAVTKIKVSIDAVVKELLDAPMYTANCEEGVSHLVKVNQNNEHIFYARNEFPWPIKDRDVVSKIRVERIAPNKVKLSINAAPNEIPTLKSTLRIQDLIGYWLLEEDQNGVKVTQQLYIDPEGTLPPFITNSLLVTGPFRTFMELRDKLQNMDS</sequence>
<organism evidence="3 4">
    <name type="scientific">Aquimarina spongiae</name>
    <dbReference type="NCBI Taxonomy" id="570521"/>
    <lineage>
        <taxon>Bacteria</taxon>
        <taxon>Pseudomonadati</taxon>
        <taxon>Bacteroidota</taxon>
        <taxon>Flavobacteriia</taxon>
        <taxon>Flavobacteriales</taxon>
        <taxon>Flavobacteriaceae</taxon>
        <taxon>Aquimarina</taxon>
    </lineage>
</organism>
<proteinExistence type="predicted"/>
<dbReference type="PANTHER" id="PTHR19308">
    <property type="entry name" value="PHOSPHATIDYLCHOLINE TRANSFER PROTEIN"/>
    <property type="match status" value="1"/>
</dbReference>
<evidence type="ECO:0000313" key="3">
    <source>
        <dbReference type="EMBL" id="SHI97301.1"/>
    </source>
</evidence>
<feature type="domain" description="START" evidence="2">
    <location>
        <begin position="16"/>
        <end position="196"/>
    </location>
</feature>
<evidence type="ECO:0000256" key="1">
    <source>
        <dbReference type="SAM" id="SignalP"/>
    </source>
</evidence>
<dbReference type="EMBL" id="FQYP01000004">
    <property type="protein sequence ID" value="SHI97301.1"/>
    <property type="molecule type" value="Genomic_DNA"/>
</dbReference>
<dbReference type="AlphaFoldDB" id="A0A1M6FHR9"/>
<dbReference type="GO" id="GO:0008289">
    <property type="term" value="F:lipid binding"/>
    <property type="evidence" value="ECO:0007669"/>
    <property type="project" value="InterPro"/>
</dbReference>
<dbReference type="InterPro" id="IPR051213">
    <property type="entry name" value="START_lipid_transfer"/>
</dbReference>
<keyword evidence="4" id="KW-1185">Reference proteome</keyword>
<dbReference type="Pfam" id="PF01852">
    <property type="entry name" value="START"/>
    <property type="match status" value="1"/>
</dbReference>
<evidence type="ECO:0000259" key="2">
    <source>
        <dbReference type="Pfam" id="PF01852"/>
    </source>
</evidence>
<dbReference type="SUPFAM" id="SSF55961">
    <property type="entry name" value="Bet v1-like"/>
    <property type="match status" value="1"/>
</dbReference>
<dbReference type="GO" id="GO:0005737">
    <property type="term" value="C:cytoplasm"/>
    <property type="evidence" value="ECO:0007669"/>
    <property type="project" value="UniProtKB-ARBA"/>
</dbReference>
<gene>
    <name evidence="3" type="ORF">SAMN04488508_104296</name>
</gene>
<dbReference type="Proteomes" id="UP000184432">
    <property type="component" value="Unassembled WGS sequence"/>
</dbReference>
<reference evidence="4" key="1">
    <citation type="submission" date="2016-11" db="EMBL/GenBank/DDBJ databases">
        <authorList>
            <person name="Varghese N."/>
            <person name="Submissions S."/>
        </authorList>
    </citation>
    <scope>NUCLEOTIDE SEQUENCE [LARGE SCALE GENOMIC DNA]</scope>
    <source>
        <strain evidence="4">DSM 22623</strain>
    </source>
</reference>
<dbReference type="STRING" id="570521.SAMN04488508_104296"/>
<accession>A0A1M6FHR9</accession>
<dbReference type="InterPro" id="IPR002913">
    <property type="entry name" value="START_lipid-bd_dom"/>
</dbReference>
<dbReference type="PIRSF" id="PIRSF039033">
    <property type="entry name" value="START_dom"/>
    <property type="match status" value="1"/>
</dbReference>
<dbReference type="Gene3D" id="3.30.530.20">
    <property type="match status" value="1"/>
</dbReference>
<dbReference type="PANTHER" id="PTHR19308:SF14">
    <property type="entry name" value="START DOMAIN-CONTAINING PROTEIN"/>
    <property type="match status" value="1"/>
</dbReference>
<evidence type="ECO:0000313" key="4">
    <source>
        <dbReference type="Proteomes" id="UP000184432"/>
    </source>
</evidence>
<dbReference type="InterPro" id="IPR028347">
    <property type="entry name" value="START_dom_prot"/>
</dbReference>
<protein>
    <submittedName>
        <fullName evidence="3">START domain-containing protein</fullName>
    </submittedName>
</protein>
<dbReference type="OrthoDB" id="5734556at2"/>
<dbReference type="InterPro" id="IPR023393">
    <property type="entry name" value="START-like_dom_sf"/>
</dbReference>
<name>A0A1M6FHR9_9FLAO</name>
<feature type="signal peptide" evidence="1">
    <location>
        <begin position="1"/>
        <end position="18"/>
    </location>
</feature>
<feature type="chain" id="PRO_5012657932" evidence="1">
    <location>
        <begin position="19"/>
        <end position="199"/>
    </location>
</feature>
<keyword evidence="1" id="KW-0732">Signal</keyword>
<dbReference type="RefSeq" id="WP_073316109.1">
    <property type="nucleotide sequence ID" value="NZ_FQYP01000004.1"/>
</dbReference>